<protein>
    <recommendedName>
        <fullName evidence="9">Glycosyltransferase RgtA/B/C/D-like domain-containing protein</fullName>
    </recommendedName>
</protein>
<evidence type="ECO:0000256" key="3">
    <source>
        <dbReference type="ARBA" id="ARBA00022676"/>
    </source>
</evidence>
<feature type="transmembrane region" description="Helical" evidence="8">
    <location>
        <begin position="344"/>
        <end position="363"/>
    </location>
</feature>
<keyword evidence="5 8" id="KW-0812">Transmembrane</keyword>
<evidence type="ECO:0000256" key="1">
    <source>
        <dbReference type="ARBA" id="ARBA00004651"/>
    </source>
</evidence>
<evidence type="ECO:0000313" key="11">
    <source>
        <dbReference type="Proteomes" id="UP000229570"/>
    </source>
</evidence>
<dbReference type="GO" id="GO:0016763">
    <property type="term" value="F:pentosyltransferase activity"/>
    <property type="evidence" value="ECO:0007669"/>
    <property type="project" value="TreeGrafter"/>
</dbReference>
<feature type="domain" description="Glycosyltransferase RgtA/B/C/D-like" evidence="9">
    <location>
        <begin position="66"/>
        <end position="218"/>
    </location>
</feature>
<feature type="transmembrane region" description="Helical" evidence="8">
    <location>
        <begin position="6"/>
        <end position="23"/>
    </location>
</feature>
<dbReference type="InterPro" id="IPR050297">
    <property type="entry name" value="LipidA_mod_glycosyltrf_83"/>
</dbReference>
<keyword evidence="2" id="KW-1003">Cell membrane</keyword>
<dbReference type="PANTHER" id="PTHR33908">
    <property type="entry name" value="MANNOSYLTRANSFERASE YKCB-RELATED"/>
    <property type="match status" value="1"/>
</dbReference>
<dbReference type="Proteomes" id="UP000229570">
    <property type="component" value="Unassembled WGS sequence"/>
</dbReference>
<dbReference type="AlphaFoldDB" id="A0A2H0KLI6"/>
<dbReference type="Pfam" id="PF13231">
    <property type="entry name" value="PMT_2"/>
    <property type="match status" value="1"/>
</dbReference>
<evidence type="ECO:0000256" key="2">
    <source>
        <dbReference type="ARBA" id="ARBA00022475"/>
    </source>
</evidence>
<accession>A0A2H0KLI6</accession>
<feature type="transmembrane region" description="Helical" evidence="8">
    <location>
        <begin position="201"/>
        <end position="221"/>
    </location>
</feature>
<gene>
    <name evidence="10" type="ORF">COV86_04950</name>
</gene>
<feature type="transmembrane region" description="Helical" evidence="8">
    <location>
        <begin position="84"/>
        <end position="105"/>
    </location>
</feature>
<comment type="caution">
    <text evidence="10">The sequence shown here is derived from an EMBL/GenBank/DDBJ whole genome shotgun (WGS) entry which is preliminary data.</text>
</comment>
<keyword evidence="4" id="KW-0808">Transferase</keyword>
<evidence type="ECO:0000256" key="6">
    <source>
        <dbReference type="ARBA" id="ARBA00022989"/>
    </source>
</evidence>
<dbReference type="InterPro" id="IPR038731">
    <property type="entry name" value="RgtA/B/C-like"/>
</dbReference>
<evidence type="ECO:0000256" key="8">
    <source>
        <dbReference type="SAM" id="Phobius"/>
    </source>
</evidence>
<dbReference type="GO" id="GO:0005886">
    <property type="term" value="C:plasma membrane"/>
    <property type="evidence" value="ECO:0007669"/>
    <property type="project" value="UniProtKB-SubCell"/>
</dbReference>
<evidence type="ECO:0000256" key="4">
    <source>
        <dbReference type="ARBA" id="ARBA00022679"/>
    </source>
</evidence>
<comment type="subcellular location">
    <subcellularLocation>
        <location evidence="1">Cell membrane</location>
        <topology evidence="1">Multi-pass membrane protein</topology>
    </subcellularLocation>
</comment>
<evidence type="ECO:0000256" key="7">
    <source>
        <dbReference type="ARBA" id="ARBA00023136"/>
    </source>
</evidence>
<proteinExistence type="predicted"/>
<evidence type="ECO:0000256" key="5">
    <source>
        <dbReference type="ARBA" id="ARBA00022692"/>
    </source>
</evidence>
<dbReference type="EMBL" id="PCVL01000079">
    <property type="protein sequence ID" value="PIQ72086.1"/>
    <property type="molecule type" value="Genomic_DNA"/>
</dbReference>
<name>A0A2H0KLI6_9BACT</name>
<evidence type="ECO:0000259" key="9">
    <source>
        <dbReference type="Pfam" id="PF13231"/>
    </source>
</evidence>
<dbReference type="PANTHER" id="PTHR33908:SF11">
    <property type="entry name" value="MEMBRANE PROTEIN"/>
    <property type="match status" value="1"/>
</dbReference>
<keyword evidence="7 8" id="KW-0472">Membrane</keyword>
<feature type="transmembrane region" description="Helical" evidence="8">
    <location>
        <begin position="50"/>
        <end position="72"/>
    </location>
</feature>
<evidence type="ECO:0000313" key="10">
    <source>
        <dbReference type="EMBL" id="PIQ72086.1"/>
    </source>
</evidence>
<reference evidence="10 11" key="1">
    <citation type="submission" date="2017-09" db="EMBL/GenBank/DDBJ databases">
        <title>Depth-based differentiation of microbial function through sediment-hosted aquifers and enrichment of novel symbionts in the deep terrestrial subsurface.</title>
        <authorList>
            <person name="Probst A.J."/>
            <person name="Ladd B."/>
            <person name="Jarett J.K."/>
            <person name="Geller-Mcgrath D.E."/>
            <person name="Sieber C.M."/>
            <person name="Emerson J.B."/>
            <person name="Anantharaman K."/>
            <person name="Thomas B.C."/>
            <person name="Malmstrom R."/>
            <person name="Stieglmeier M."/>
            <person name="Klingl A."/>
            <person name="Woyke T."/>
            <person name="Ryan C.M."/>
            <person name="Banfield J.F."/>
        </authorList>
    </citation>
    <scope>NUCLEOTIDE SEQUENCE [LARGE SCALE GENOMIC DNA]</scope>
    <source>
        <strain evidence="10">CG11_big_fil_rev_8_21_14_0_20_35_14</strain>
    </source>
</reference>
<sequence>MQKKQSLFLLLLIVILGMVLRFYRISDLAVFLADQASDSQKVLEMLRGKLTLLGPITSVGGFYNGPIVYYLMLPFYFFLKGDPIAGTVFQSTLSVATIPIIYLIGRKIKNEKVGPLAGFLFAISPLMIEYSRSAFNSSPAIFFSSLIIYFFILITEEYRKWMALLLGIMIGWIVQMHYFTIAFLFLTGLYPIFFKKTRLTFSYYFFLFLGFIIGLAPFLLFEIRHQFLNTHLFIKYLVSKKTGGGRSINNSFYVWSQATGMILFGNRFAAGIIGFITIMISTLMIKIKKKAKHLSVFLLLFILVFLIGAVYNRTMHDHYIISFHTSLIILLALFLVIFFKEKTLPIVVCCLILMIFNFSGWNLTQEKHPLQKGLNILDFKKAGAIIKEDKKGVYNIAMHSQGDNRAMPLRYMLSLANEHPLDYEHYGEAQFLYFILPKNESLEKQTMWEYTSFGPSKVVKKWNLNKDYLIYLLAKDNVQ</sequence>
<organism evidence="10 11">
    <name type="scientific">Candidatus Roizmanbacteria bacterium CG11_big_fil_rev_8_21_14_0_20_35_14</name>
    <dbReference type="NCBI Taxonomy" id="1974855"/>
    <lineage>
        <taxon>Bacteria</taxon>
        <taxon>Candidatus Roizmaniibacteriota</taxon>
    </lineage>
</organism>
<feature type="transmembrane region" description="Helical" evidence="8">
    <location>
        <begin position="293"/>
        <end position="312"/>
    </location>
</feature>
<feature type="transmembrane region" description="Helical" evidence="8">
    <location>
        <begin position="268"/>
        <end position="287"/>
    </location>
</feature>
<dbReference type="GO" id="GO:0009103">
    <property type="term" value="P:lipopolysaccharide biosynthetic process"/>
    <property type="evidence" value="ECO:0007669"/>
    <property type="project" value="UniProtKB-ARBA"/>
</dbReference>
<keyword evidence="3" id="KW-0328">Glycosyltransferase</keyword>
<feature type="transmembrane region" description="Helical" evidence="8">
    <location>
        <begin position="134"/>
        <end position="154"/>
    </location>
</feature>
<feature type="transmembrane region" description="Helical" evidence="8">
    <location>
        <begin position="319"/>
        <end position="338"/>
    </location>
</feature>
<keyword evidence="6 8" id="KW-1133">Transmembrane helix</keyword>
<feature type="transmembrane region" description="Helical" evidence="8">
    <location>
        <begin position="161"/>
        <end position="189"/>
    </location>
</feature>